<keyword evidence="5" id="KW-1185">Reference proteome</keyword>
<dbReference type="Pfam" id="PF18962">
    <property type="entry name" value="Por_Secre_tail"/>
    <property type="match status" value="1"/>
</dbReference>
<feature type="domain" description="Secretion system C-terminal sorting" evidence="3">
    <location>
        <begin position="240"/>
        <end position="300"/>
    </location>
</feature>
<accession>A0A3D9C1V2</accession>
<keyword evidence="1 2" id="KW-0732">Signal</keyword>
<evidence type="ECO:0000256" key="1">
    <source>
        <dbReference type="ARBA" id="ARBA00022729"/>
    </source>
</evidence>
<dbReference type="Proteomes" id="UP000256686">
    <property type="component" value="Unassembled WGS sequence"/>
</dbReference>
<evidence type="ECO:0000259" key="3">
    <source>
        <dbReference type="Pfam" id="PF18962"/>
    </source>
</evidence>
<proteinExistence type="predicted"/>
<reference evidence="5" key="1">
    <citation type="submission" date="2018-06" db="EMBL/GenBank/DDBJ databases">
        <authorList>
            <person name="Lum Nde A."/>
            <person name="Hugo C."/>
        </authorList>
    </citation>
    <scope>NUCLEOTIDE SEQUENCE [LARGE SCALE GENOMIC DNA]</scope>
    <source>
        <strain evidence="5">1_F178</strain>
    </source>
</reference>
<evidence type="ECO:0000313" key="5">
    <source>
        <dbReference type="Proteomes" id="UP000256686"/>
    </source>
</evidence>
<evidence type="ECO:0000313" key="4">
    <source>
        <dbReference type="EMBL" id="REC59840.1"/>
    </source>
</evidence>
<gene>
    <name evidence="4" type="ORF">DRF65_24245</name>
</gene>
<protein>
    <submittedName>
        <fullName evidence="4">T9SS C-terminal target domain-containing protein</fullName>
    </submittedName>
</protein>
<feature type="signal peptide" evidence="2">
    <location>
        <begin position="1"/>
        <end position="18"/>
    </location>
</feature>
<dbReference type="RefSeq" id="WP_115973298.1">
    <property type="nucleotide sequence ID" value="NZ_QNVT01000032.1"/>
</dbReference>
<feature type="chain" id="PRO_5017651390" evidence="2">
    <location>
        <begin position="19"/>
        <end position="308"/>
    </location>
</feature>
<comment type="caution">
    <text evidence="4">The sequence shown here is derived from an EMBL/GenBank/DDBJ whole genome shotgun (WGS) entry which is preliminary data.</text>
</comment>
<dbReference type="EMBL" id="QNVT01000032">
    <property type="protein sequence ID" value="REC59840.1"/>
    <property type="molecule type" value="Genomic_DNA"/>
</dbReference>
<dbReference type="Gene3D" id="2.60.120.200">
    <property type="match status" value="1"/>
</dbReference>
<dbReference type="NCBIfam" id="NF038128">
    <property type="entry name" value="choice_anch_J"/>
    <property type="match status" value="1"/>
</dbReference>
<name>A0A3D9C1V2_9FLAO</name>
<dbReference type="NCBIfam" id="TIGR04183">
    <property type="entry name" value="Por_Secre_tail"/>
    <property type="match status" value="1"/>
</dbReference>
<dbReference type="AlphaFoldDB" id="A0A3D9C1V2"/>
<organism evidence="4 5">
    <name type="scientific">Chryseobacterium pennae</name>
    <dbReference type="NCBI Taxonomy" id="2258962"/>
    <lineage>
        <taxon>Bacteria</taxon>
        <taxon>Pseudomonadati</taxon>
        <taxon>Bacteroidota</taxon>
        <taxon>Flavobacteriia</taxon>
        <taxon>Flavobacteriales</taxon>
        <taxon>Weeksellaceae</taxon>
        <taxon>Chryseobacterium group</taxon>
        <taxon>Chryseobacterium</taxon>
    </lineage>
</organism>
<evidence type="ECO:0000256" key="2">
    <source>
        <dbReference type="SAM" id="SignalP"/>
    </source>
</evidence>
<dbReference type="InterPro" id="IPR026444">
    <property type="entry name" value="Secre_tail"/>
</dbReference>
<sequence>MKKIILSSVLFLSQLATAQSLVWGNTFDTPDDLQGWTFHDLNGNNNGWIQGANIYHNGTSLTYGSTGVLRHSTNLVPSGSATGFGTENDWIISPQIDLTGASGTITLTSAIGRQRASHIIVSRDLYIYVSTPQKEVPGLADFQAMTVDGSGNYLQSPYKIQVGSSTNPFPADLTQFGESLVDLSAFAGKKIYIGMWANRNASGNNIMNINIDEMAIYATSSTLSTKDVKKKENLTKIAENPVKEYLQLQLNPALKENITAIHIYNAAGQKVLTTQYSRLISTAVLSEGVYIAEVTDGKTTERLSFIKK</sequence>